<evidence type="ECO:0000256" key="1">
    <source>
        <dbReference type="SAM" id="MobiDB-lite"/>
    </source>
</evidence>
<feature type="region of interest" description="Disordered" evidence="1">
    <location>
        <begin position="1"/>
        <end position="24"/>
    </location>
</feature>
<protein>
    <submittedName>
        <fullName evidence="2">Uncharacterized protein</fullName>
    </submittedName>
</protein>
<evidence type="ECO:0000313" key="3">
    <source>
        <dbReference type="Proteomes" id="UP000218896"/>
    </source>
</evidence>
<dbReference type="AlphaFoldDB" id="A0A2A2F5D1"/>
<dbReference type="Proteomes" id="UP000218896">
    <property type="component" value="Unassembled WGS sequence"/>
</dbReference>
<keyword evidence="3" id="KW-1185">Reference proteome</keyword>
<comment type="caution">
    <text evidence="2">The sequence shown here is derived from an EMBL/GenBank/DDBJ whole genome shotgun (WGS) entry which is preliminary data.</text>
</comment>
<accession>A0A2A2F5D1</accession>
<reference evidence="2 3" key="1">
    <citation type="submission" date="2017-08" db="EMBL/GenBank/DDBJ databases">
        <title>Halovibrio sewagensis sp. nov., isolated from wastewater of high salinity.</title>
        <authorList>
            <person name="Dong X."/>
            <person name="Zhang G."/>
        </authorList>
    </citation>
    <scope>NUCLEOTIDE SEQUENCE [LARGE SCALE GENOMIC DNA]</scope>
    <source>
        <strain evidence="2 3">YL5-2</strain>
    </source>
</reference>
<feature type="compositionally biased region" description="Polar residues" evidence="1">
    <location>
        <begin position="1"/>
        <end position="11"/>
    </location>
</feature>
<proteinExistence type="predicted"/>
<name>A0A2A2F5D1_9GAMM</name>
<dbReference type="EMBL" id="NSKD01000005">
    <property type="protein sequence ID" value="PAU79839.1"/>
    <property type="molecule type" value="Genomic_DNA"/>
</dbReference>
<evidence type="ECO:0000313" key="2">
    <source>
        <dbReference type="EMBL" id="PAU79839.1"/>
    </source>
</evidence>
<gene>
    <name evidence="2" type="ORF">CK501_11600</name>
</gene>
<sequence>MEATIHSNPESVHTAGMHTSDETGGLDTLILQSRLTRSARRLLEAMGVRIEPVRWHRVAGPAVYRLVCAQRRPVLHWLPPEASEMLMEDLRREEDDPRTPEWAHDLLRRQRAGTLLDMDDGIEFGDDGIDAGLVLHDLLRHPGA</sequence>
<organism evidence="2 3">
    <name type="scientific">Halovibrio salipaludis</name>
    <dbReference type="NCBI Taxonomy" id="2032626"/>
    <lineage>
        <taxon>Bacteria</taxon>
        <taxon>Pseudomonadati</taxon>
        <taxon>Pseudomonadota</taxon>
        <taxon>Gammaproteobacteria</taxon>
        <taxon>Oceanospirillales</taxon>
        <taxon>Halomonadaceae</taxon>
        <taxon>Halovibrio</taxon>
    </lineage>
</organism>